<dbReference type="AlphaFoldDB" id="A0AA38HZG0"/>
<dbReference type="EMBL" id="JALNTZ010000007">
    <property type="protein sequence ID" value="KAJ3645947.1"/>
    <property type="molecule type" value="Genomic_DNA"/>
</dbReference>
<dbReference type="Proteomes" id="UP001168821">
    <property type="component" value="Unassembled WGS sequence"/>
</dbReference>
<protein>
    <submittedName>
        <fullName evidence="2">Uncharacterized protein</fullName>
    </submittedName>
</protein>
<feature type="region of interest" description="Disordered" evidence="1">
    <location>
        <begin position="1"/>
        <end position="23"/>
    </location>
</feature>
<gene>
    <name evidence="2" type="ORF">Zmor_023564</name>
</gene>
<feature type="compositionally biased region" description="Polar residues" evidence="1">
    <location>
        <begin position="1"/>
        <end position="17"/>
    </location>
</feature>
<sequence>MSKSAYSTPQTDNQNRPQIPKRKNKIRIFANVKNHCACQTLRTTCAELYTHKNRQSQLLSLEFVPKLKQQQVKPRRNRSINAAFVNRDAAGWRNKAMATWEP</sequence>
<organism evidence="2 3">
    <name type="scientific">Zophobas morio</name>
    <dbReference type="NCBI Taxonomy" id="2755281"/>
    <lineage>
        <taxon>Eukaryota</taxon>
        <taxon>Metazoa</taxon>
        <taxon>Ecdysozoa</taxon>
        <taxon>Arthropoda</taxon>
        <taxon>Hexapoda</taxon>
        <taxon>Insecta</taxon>
        <taxon>Pterygota</taxon>
        <taxon>Neoptera</taxon>
        <taxon>Endopterygota</taxon>
        <taxon>Coleoptera</taxon>
        <taxon>Polyphaga</taxon>
        <taxon>Cucujiformia</taxon>
        <taxon>Tenebrionidae</taxon>
        <taxon>Zophobas</taxon>
    </lineage>
</organism>
<accession>A0AA38HZG0</accession>
<evidence type="ECO:0000256" key="1">
    <source>
        <dbReference type="SAM" id="MobiDB-lite"/>
    </source>
</evidence>
<keyword evidence="3" id="KW-1185">Reference proteome</keyword>
<comment type="caution">
    <text evidence="2">The sequence shown here is derived from an EMBL/GenBank/DDBJ whole genome shotgun (WGS) entry which is preliminary data.</text>
</comment>
<reference evidence="2" key="1">
    <citation type="journal article" date="2023" name="G3 (Bethesda)">
        <title>Whole genome assemblies of Zophobas morio and Tenebrio molitor.</title>
        <authorList>
            <person name="Kaur S."/>
            <person name="Stinson S.A."/>
            <person name="diCenzo G.C."/>
        </authorList>
    </citation>
    <scope>NUCLEOTIDE SEQUENCE</scope>
    <source>
        <strain evidence="2">QUZm001</strain>
    </source>
</reference>
<proteinExistence type="predicted"/>
<name>A0AA38HZG0_9CUCU</name>
<evidence type="ECO:0000313" key="2">
    <source>
        <dbReference type="EMBL" id="KAJ3645947.1"/>
    </source>
</evidence>
<evidence type="ECO:0000313" key="3">
    <source>
        <dbReference type="Proteomes" id="UP001168821"/>
    </source>
</evidence>